<feature type="region of interest" description="Disordered" evidence="1">
    <location>
        <begin position="1"/>
        <end position="68"/>
    </location>
</feature>
<feature type="compositionally biased region" description="Basic and acidic residues" evidence="1">
    <location>
        <begin position="17"/>
        <end position="68"/>
    </location>
</feature>
<feature type="compositionally biased region" description="Low complexity" evidence="1">
    <location>
        <begin position="1"/>
        <end position="16"/>
    </location>
</feature>
<organism evidence="2 3">
    <name type="scientific">Xanthomonas bromi</name>
    <dbReference type="NCBI Taxonomy" id="56449"/>
    <lineage>
        <taxon>Bacteria</taxon>
        <taxon>Pseudomonadati</taxon>
        <taxon>Pseudomonadota</taxon>
        <taxon>Gammaproteobacteria</taxon>
        <taxon>Lysobacterales</taxon>
        <taxon>Lysobacteraceae</taxon>
        <taxon>Xanthomonas</taxon>
    </lineage>
</organism>
<accession>A0A1C3NIH6</accession>
<dbReference type="Proteomes" id="UP000092503">
    <property type="component" value="Unassembled WGS sequence"/>
</dbReference>
<feature type="region of interest" description="Disordered" evidence="1">
    <location>
        <begin position="88"/>
        <end position="112"/>
    </location>
</feature>
<sequence>MALSLLTSGAALAAPQQHDDRDHDSDRDAQRHDDHGPDRHDDHPDGRHEDRRDDRHDAHHDAHRNDRLARRIAAASGWHLTIMAAALPTTTGTTSSRRRVGTNGIAWTTPTC</sequence>
<evidence type="ECO:0000313" key="2">
    <source>
        <dbReference type="EMBL" id="SBV50124.1"/>
    </source>
</evidence>
<evidence type="ECO:0000313" key="3">
    <source>
        <dbReference type="Proteomes" id="UP000092503"/>
    </source>
</evidence>
<gene>
    <name evidence="2" type="ORF">XBLMG947_0900</name>
</gene>
<dbReference type="EMBL" id="FLTX01000011">
    <property type="protein sequence ID" value="SBV50124.1"/>
    <property type="molecule type" value="Genomic_DNA"/>
</dbReference>
<name>A0A1C3NIH6_9XANT</name>
<reference evidence="2 3" key="1">
    <citation type="submission" date="2016-06" db="EMBL/GenBank/DDBJ databases">
        <authorList>
            <person name="Kjaerup R.B."/>
            <person name="Dalgaard T.S."/>
            <person name="Juul-Madsen H.R."/>
        </authorList>
    </citation>
    <scope>NUCLEOTIDE SEQUENCE [LARGE SCALE GENOMIC DNA]</scope>
    <source>
        <strain evidence="2">LMG947</strain>
    </source>
</reference>
<dbReference type="AlphaFoldDB" id="A0A1C3NIH6"/>
<evidence type="ECO:0000256" key="1">
    <source>
        <dbReference type="SAM" id="MobiDB-lite"/>
    </source>
</evidence>
<proteinExistence type="predicted"/>
<protein>
    <submittedName>
        <fullName evidence="2">Uncharacterized protein</fullName>
    </submittedName>
</protein>